<feature type="signal peptide" evidence="2">
    <location>
        <begin position="1"/>
        <end position="15"/>
    </location>
</feature>
<organism evidence="3 4">
    <name type="scientific">Dothistroma septosporum (strain NZE10 / CBS 128990)</name>
    <name type="common">Red band needle blight fungus</name>
    <name type="synonym">Mycosphaerella pini</name>
    <dbReference type="NCBI Taxonomy" id="675120"/>
    <lineage>
        <taxon>Eukaryota</taxon>
        <taxon>Fungi</taxon>
        <taxon>Dikarya</taxon>
        <taxon>Ascomycota</taxon>
        <taxon>Pezizomycotina</taxon>
        <taxon>Dothideomycetes</taxon>
        <taxon>Dothideomycetidae</taxon>
        <taxon>Mycosphaerellales</taxon>
        <taxon>Mycosphaerellaceae</taxon>
        <taxon>Dothistroma</taxon>
    </lineage>
</organism>
<evidence type="ECO:0000256" key="1">
    <source>
        <dbReference type="SAM" id="MobiDB-lite"/>
    </source>
</evidence>
<keyword evidence="4" id="KW-1185">Reference proteome</keyword>
<accession>N1PNK1</accession>
<feature type="chain" id="PRO_5012339053" evidence="2">
    <location>
        <begin position="16"/>
        <end position="501"/>
    </location>
</feature>
<dbReference type="EMBL" id="KB446539">
    <property type="protein sequence ID" value="EME44498.1"/>
    <property type="molecule type" value="Genomic_DNA"/>
</dbReference>
<dbReference type="OMA" id="EATFYRE"/>
<dbReference type="SUPFAM" id="SSF47240">
    <property type="entry name" value="Ferritin-like"/>
    <property type="match status" value="1"/>
</dbReference>
<dbReference type="CDD" id="cd00657">
    <property type="entry name" value="Ferritin_like"/>
    <property type="match status" value="1"/>
</dbReference>
<dbReference type="STRING" id="675120.N1PNK1"/>
<evidence type="ECO:0000256" key="2">
    <source>
        <dbReference type="SAM" id="SignalP"/>
    </source>
</evidence>
<dbReference type="PANTHER" id="PTHR31694:SF26">
    <property type="entry name" value="OS05G0151100 PROTEIN"/>
    <property type="match status" value="1"/>
</dbReference>
<dbReference type="eggNOG" id="ENOG502QVCK">
    <property type="taxonomic scope" value="Eukaryota"/>
</dbReference>
<evidence type="ECO:0000313" key="3">
    <source>
        <dbReference type="EMBL" id="EME44498.1"/>
    </source>
</evidence>
<dbReference type="InterPro" id="IPR052965">
    <property type="entry name" value="Pigment-catalase-like"/>
</dbReference>
<dbReference type="HOGENOM" id="CLU_029630_0_0_1"/>
<dbReference type="AlphaFoldDB" id="N1PNK1"/>
<keyword evidence="2" id="KW-0732">Signal</keyword>
<dbReference type="Pfam" id="PF13668">
    <property type="entry name" value="Ferritin_2"/>
    <property type="match status" value="1"/>
</dbReference>
<feature type="region of interest" description="Disordered" evidence="1">
    <location>
        <begin position="313"/>
        <end position="359"/>
    </location>
</feature>
<dbReference type="PANTHER" id="PTHR31694">
    <property type="entry name" value="DESICCATION-LIKE PROTEIN"/>
    <property type="match status" value="1"/>
</dbReference>
<dbReference type="InterPro" id="IPR009078">
    <property type="entry name" value="Ferritin-like_SF"/>
</dbReference>
<feature type="compositionally biased region" description="Low complexity" evidence="1">
    <location>
        <begin position="330"/>
        <end position="340"/>
    </location>
</feature>
<evidence type="ECO:0000313" key="4">
    <source>
        <dbReference type="Proteomes" id="UP000016933"/>
    </source>
</evidence>
<reference evidence="3 4" key="2">
    <citation type="journal article" date="2012" name="PLoS Pathog.">
        <title>Diverse lifestyles and strategies of plant pathogenesis encoded in the genomes of eighteen Dothideomycetes fungi.</title>
        <authorList>
            <person name="Ohm R.A."/>
            <person name="Feau N."/>
            <person name="Henrissat B."/>
            <person name="Schoch C.L."/>
            <person name="Horwitz B.A."/>
            <person name="Barry K.W."/>
            <person name="Condon B.J."/>
            <person name="Copeland A.C."/>
            <person name="Dhillon B."/>
            <person name="Glaser F."/>
            <person name="Hesse C.N."/>
            <person name="Kosti I."/>
            <person name="LaButti K."/>
            <person name="Lindquist E.A."/>
            <person name="Lucas S."/>
            <person name="Salamov A.A."/>
            <person name="Bradshaw R.E."/>
            <person name="Ciuffetti L."/>
            <person name="Hamelin R.C."/>
            <person name="Kema G.H.J."/>
            <person name="Lawrence C."/>
            <person name="Scott J.A."/>
            <person name="Spatafora J.W."/>
            <person name="Turgeon B.G."/>
            <person name="de Wit P.J.G.M."/>
            <person name="Zhong S."/>
            <person name="Goodwin S.B."/>
            <person name="Grigoriev I.V."/>
        </authorList>
    </citation>
    <scope>NUCLEOTIDE SEQUENCE [LARGE SCALE GENOMIC DNA]</scope>
    <source>
        <strain evidence="4">NZE10 / CBS 128990</strain>
    </source>
</reference>
<feature type="compositionally biased region" description="Pro residues" evidence="1">
    <location>
        <begin position="341"/>
        <end position="359"/>
    </location>
</feature>
<name>N1PNK1_DOTSN</name>
<reference evidence="4" key="1">
    <citation type="journal article" date="2012" name="PLoS Genet.">
        <title>The genomes of the fungal plant pathogens Cladosporium fulvum and Dothistroma septosporum reveal adaptation to different hosts and lifestyles but also signatures of common ancestry.</title>
        <authorList>
            <person name="de Wit P.J.G.M."/>
            <person name="van der Burgt A."/>
            <person name="Oekmen B."/>
            <person name="Stergiopoulos I."/>
            <person name="Abd-Elsalam K.A."/>
            <person name="Aerts A.L."/>
            <person name="Bahkali A.H."/>
            <person name="Beenen H.G."/>
            <person name="Chettri P."/>
            <person name="Cox M.P."/>
            <person name="Datema E."/>
            <person name="de Vries R.P."/>
            <person name="Dhillon B."/>
            <person name="Ganley A.R."/>
            <person name="Griffiths S.A."/>
            <person name="Guo Y."/>
            <person name="Hamelin R.C."/>
            <person name="Henrissat B."/>
            <person name="Kabir M.S."/>
            <person name="Jashni M.K."/>
            <person name="Kema G."/>
            <person name="Klaubauf S."/>
            <person name="Lapidus A."/>
            <person name="Levasseur A."/>
            <person name="Lindquist E."/>
            <person name="Mehrabi R."/>
            <person name="Ohm R.A."/>
            <person name="Owen T.J."/>
            <person name="Salamov A."/>
            <person name="Schwelm A."/>
            <person name="Schijlen E."/>
            <person name="Sun H."/>
            <person name="van den Burg H.A."/>
            <person name="van Ham R.C.H.J."/>
            <person name="Zhang S."/>
            <person name="Goodwin S.B."/>
            <person name="Grigoriev I.V."/>
            <person name="Collemare J."/>
            <person name="Bradshaw R.E."/>
        </authorList>
    </citation>
    <scope>NUCLEOTIDE SEQUENCE [LARGE SCALE GENOMIC DNA]</scope>
    <source>
        <strain evidence="4">NZE10 / CBS 128990</strain>
    </source>
</reference>
<protein>
    <submittedName>
        <fullName evidence="3">Uncharacterized protein</fullName>
    </submittedName>
</protein>
<gene>
    <name evidence="3" type="ORF">DOTSEDRAFT_72090</name>
</gene>
<dbReference type="Proteomes" id="UP000016933">
    <property type="component" value="Unassembled WGS sequence"/>
</dbReference>
<proteinExistence type="predicted"/>
<sequence length="501" mass="53450">MQSAIIASLAASAVAAPFVARRQATAAPPGGDATILNYALSLEHLEATFYREALQKFTLEDFQAAGLGADFLDNLKEIAKDEATHVDFLTTGLSKAGATPAQECKYDFGYKDVQGFLATANLLEGVGISAYLGAANVIANKDYLTAAGAILTVEARHSAFLRGNQEPKPYSPFPAPFDIPLDFNQVFSLAAPLITSCPDGTKGTLGLPFKAYPSIAVTPAAVAKPGDVLTFTVKEAVAAKKAYFITYPGGAIEAEITSTSETVYTVTVPAAAQPGQAYVVLTSGDAPTDDNTVAGPAVFEILDNAGEFQAENPGYSYSKDCEEKKGYGSGSKPAPYSSAPAPAPYSPKAPEYSPAPAPSSTPVYYAPEYSSTSTVEYKPAPTYYKAETTSTVEYKAAPTYPAEYPTTTTVVYAPKYTSTSTATEYKPSATPYAYPPVYDKEGHAYPLDKEGHVCVYDKSTGKPYEDDKNGKPYYYDSSEKTYYTVDYQGKKEACDESYKPY</sequence>
<dbReference type="OrthoDB" id="1001765at2759"/>